<feature type="zinc finger region" description="C3H1-type" evidence="5">
    <location>
        <begin position="542"/>
        <end position="570"/>
    </location>
</feature>
<feature type="region of interest" description="Disordered" evidence="6">
    <location>
        <begin position="83"/>
        <end position="110"/>
    </location>
</feature>
<dbReference type="PANTHER" id="PTHR12547:SF18">
    <property type="entry name" value="PROTEIN TIS11"/>
    <property type="match status" value="1"/>
</dbReference>
<evidence type="ECO:0000259" key="7">
    <source>
        <dbReference type="PROSITE" id="PS50103"/>
    </source>
</evidence>
<feature type="compositionally biased region" description="Polar residues" evidence="6">
    <location>
        <begin position="762"/>
        <end position="774"/>
    </location>
</feature>
<keyword evidence="3 5" id="KW-0863">Zinc-finger</keyword>
<feature type="compositionally biased region" description="Polar residues" evidence="6">
    <location>
        <begin position="783"/>
        <end position="794"/>
    </location>
</feature>
<organism evidence="8 9">
    <name type="scientific">Collybia nuda</name>
    <dbReference type="NCBI Taxonomy" id="64659"/>
    <lineage>
        <taxon>Eukaryota</taxon>
        <taxon>Fungi</taxon>
        <taxon>Dikarya</taxon>
        <taxon>Basidiomycota</taxon>
        <taxon>Agaricomycotina</taxon>
        <taxon>Agaricomycetes</taxon>
        <taxon>Agaricomycetidae</taxon>
        <taxon>Agaricales</taxon>
        <taxon>Tricholomatineae</taxon>
        <taxon>Clitocybaceae</taxon>
        <taxon>Collybia</taxon>
    </lineage>
</organism>
<dbReference type="PROSITE" id="PS50103">
    <property type="entry name" value="ZF_C3H1"/>
    <property type="match status" value="2"/>
</dbReference>
<protein>
    <recommendedName>
        <fullName evidence="7">C3H1-type domain-containing protein</fullName>
    </recommendedName>
</protein>
<feature type="region of interest" description="Disordered" evidence="6">
    <location>
        <begin position="140"/>
        <end position="159"/>
    </location>
</feature>
<proteinExistence type="predicted"/>
<feature type="domain" description="C3H1-type" evidence="7">
    <location>
        <begin position="542"/>
        <end position="570"/>
    </location>
</feature>
<dbReference type="Proteomes" id="UP000807353">
    <property type="component" value="Unassembled WGS sequence"/>
</dbReference>
<evidence type="ECO:0000256" key="3">
    <source>
        <dbReference type="ARBA" id="ARBA00022771"/>
    </source>
</evidence>
<dbReference type="Gene3D" id="4.10.1000.10">
    <property type="entry name" value="Zinc finger, CCCH-type"/>
    <property type="match status" value="2"/>
</dbReference>
<dbReference type="AlphaFoldDB" id="A0A9P5XZ79"/>
<gene>
    <name evidence="8" type="ORF">BDZ94DRAFT_1268164</name>
</gene>
<feature type="region of interest" description="Disordered" evidence="6">
    <location>
        <begin position="751"/>
        <end position="795"/>
    </location>
</feature>
<evidence type="ECO:0000256" key="1">
    <source>
        <dbReference type="ARBA" id="ARBA00022723"/>
    </source>
</evidence>
<dbReference type="SMART" id="SM00356">
    <property type="entry name" value="ZnF_C3H1"/>
    <property type="match status" value="2"/>
</dbReference>
<sequence>MHEAVTNTSTSTKNFLSSVSDDLQTPISRTHRHHPADNFSWSQEYDSDGESTLENWHFSPPNETTSAHLAALHRTASATLQKPFSNMPTRTDSNAADRVPGSGNRWRFNTNGQLVDSESAGWDLADEIVRLKIGEVTGETDEVHGQMRTPPKSKLAAATVAQLSEASPLESLSNTSVGSSPHASDHQISISHSRGSSTDTTISSSQESVISGVSNTLLSKPPLKVNTGGEAKERPHSFSGGLSSADLRRLQQSGDSPDANDRQLQQQQWAQGQYRENASTNVEQLSYPSLANHIHRPQPQPHPQMYDYRNSASQLNQPSAPTRDDLSINYNIQQRNFNPLPQGAPLAAPAPTPAFVQARPNNNIPAGAYRQPPRGFPPQGVASPTTMVYPGHHTSHLSLGNTQQLYDMMLSGPHHEGHHPAVTRVQQQHNVFRPTHHHSASDPSAIRDAAALALMNGGMQPFPPGMFQPGMPGIPMYPNQYYAPQEQYALPDATAILAARLQSQYTGPYGLPPQSMGVEGSLSSPTSTNGQGPSSNNRKLGLYKTELCRSWEEKGTCRYGTKCQFAHGEDELRKVARHPKYKTEICRTFWVSGSCPYGKRCCFIHTELPTSGATAPNGGATPATESTPPQQRPDGRPRSLSTNSDPNEASVSLFARISSKRSQEPNSLATPVDMGTGNGFQFTRPPTGSLRVDTSALDASIKQNKSAYPSFASNGILLPAPEQITAKSPAPVTAGPDLGRHNNSRREIVGYNNQPHRAHKPNASSTSSVRQSYAGSEVEAFTPSPQISGSSFPISSVEGGTGRVNGHIRSGSAGNWASFSRTSHLAPSPFPHGSSSPAGDVMANSPWSSTELSMGSSRLHEKVWA</sequence>
<dbReference type="InterPro" id="IPR036855">
    <property type="entry name" value="Znf_CCCH_sf"/>
</dbReference>
<feature type="compositionally biased region" description="Low complexity" evidence="6">
    <location>
        <begin position="612"/>
        <end position="624"/>
    </location>
</feature>
<comment type="caution">
    <text evidence="8">The sequence shown here is derived from an EMBL/GenBank/DDBJ whole genome shotgun (WGS) entry which is preliminary data.</text>
</comment>
<feature type="region of interest" description="Disordered" evidence="6">
    <location>
        <begin position="508"/>
        <end position="539"/>
    </location>
</feature>
<feature type="domain" description="C3H1-type" evidence="7">
    <location>
        <begin position="580"/>
        <end position="608"/>
    </location>
</feature>
<dbReference type="FunFam" id="4.10.1000.10:FF:000001">
    <property type="entry name" value="zinc finger CCCH domain-containing protein 15-like"/>
    <property type="match status" value="1"/>
</dbReference>
<feature type="compositionally biased region" description="Polar residues" evidence="6">
    <location>
        <begin position="310"/>
        <end position="320"/>
    </location>
</feature>
<feature type="region of interest" description="Disordered" evidence="6">
    <location>
        <begin position="292"/>
        <end position="325"/>
    </location>
</feature>
<keyword evidence="9" id="KW-1185">Reference proteome</keyword>
<dbReference type="SUPFAM" id="SSF90229">
    <property type="entry name" value="CCCH zinc finger"/>
    <property type="match status" value="2"/>
</dbReference>
<dbReference type="GO" id="GO:0003729">
    <property type="term" value="F:mRNA binding"/>
    <property type="evidence" value="ECO:0007669"/>
    <property type="project" value="InterPro"/>
</dbReference>
<feature type="compositionally biased region" description="Polar residues" evidence="6">
    <location>
        <begin position="83"/>
        <end position="94"/>
    </location>
</feature>
<dbReference type="InterPro" id="IPR045877">
    <property type="entry name" value="ZFP36-like"/>
</dbReference>
<feature type="region of interest" description="Disordered" evidence="6">
    <location>
        <begin position="167"/>
        <end position="276"/>
    </location>
</feature>
<keyword evidence="2" id="KW-0677">Repeat</keyword>
<keyword evidence="1 5" id="KW-0479">Metal-binding</keyword>
<evidence type="ECO:0000313" key="9">
    <source>
        <dbReference type="Proteomes" id="UP000807353"/>
    </source>
</evidence>
<dbReference type="InterPro" id="IPR000571">
    <property type="entry name" value="Znf_CCCH"/>
</dbReference>
<feature type="compositionally biased region" description="Low complexity" evidence="6">
    <location>
        <begin position="202"/>
        <end position="214"/>
    </location>
</feature>
<feature type="zinc finger region" description="C3H1-type" evidence="5">
    <location>
        <begin position="580"/>
        <end position="608"/>
    </location>
</feature>
<evidence type="ECO:0000256" key="2">
    <source>
        <dbReference type="ARBA" id="ARBA00022737"/>
    </source>
</evidence>
<dbReference type="FunFam" id="4.10.1000.10:FF:000002">
    <property type="entry name" value="Zinc finger protein 36, C3H1 type-like 1"/>
    <property type="match status" value="1"/>
</dbReference>
<accession>A0A9P5XZ79</accession>
<dbReference type="OrthoDB" id="410307at2759"/>
<feature type="compositionally biased region" description="Polar residues" evidence="6">
    <location>
        <begin position="521"/>
        <end position="538"/>
    </location>
</feature>
<evidence type="ECO:0000256" key="6">
    <source>
        <dbReference type="SAM" id="MobiDB-lite"/>
    </source>
</evidence>
<reference evidence="8" key="1">
    <citation type="submission" date="2020-11" db="EMBL/GenBank/DDBJ databases">
        <authorList>
            <consortium name="DOE Joint Genome Institute"/>
            <person name="Ahrendt S."/>
            <person name="Riley R."/>
            <person name="Andreopoulos W."/>
            <person name="Labutti K."/>
            <person name="Pangilinan J."/>
            <person name="Ruiz-Duenas F.J."/>
            <person name="Barrasa J.M."/>
            <person name="Sanchez-Garcia M."/>
            <person name="Camarero S."/>
            <person name="Miyauchi S."/>
            <person name="Serrano A."/>
            <person name="Linde D."/>
            <person name="Babiker R."/>
            <person name="Drula E."/>
            <person name="Ayuso-Fernandez I."/>
            <person name="Pacheco R."/>
            <person name="Padilla G."/>
            <person name="Ferreira P."/>
            <person name="Barriuso J."/>
            <person name="Kellner H."/>
            <person name="Castanera R."/>
            <person name="Alfaro M."/>
            <person name="Ramirez L."/>
            <person name="Pisabarro A.G."/>
            <person name="Kuo A."/>
            <person name="Tritt A."/>
            <person name="Lipzen A."/>
            <person name="He G."/>
            <person name="Yan M."/>
            <person name="Ng V."/>
            <person name="Cullen D."/>
            <person name="Martin F."/>
            <person name="Rosso M.-N."/>
            <person name="Henrissat B."/>
            <person name="Hibbett D."/>
            <person name="Martinez A.T."/>
            <person name="Grigoriev I.V."/>
        </authorList>
    </citation>
    <scope>NUCLEOTIDE SEQUENCE</scope>
    <source>
        <strain evidence="8">CBS 247.69</strain>
    </source>
</reference>
<dbReference type="EMBL" id="MU150316">
    <property type="protein sequence ID" value="KAF9459433.1"/>
    <property type="molecule type" value="Genomic_DNA"/>
</dbReference>
<feature type="compositionally biased region" description="Polar residues" evidence="6">
    <location>
        <begin position="845"/>
        <end position="856"/>
    </location>
</feature>
<evidence type="ECO:0000256" key="5">
    <source>
        <dbReference type="PROSITE-ProRule" id="PRU00723"/>
    </source>
</evidence>
<feature type="region of interest" description="Disordered" evidence="6">
    <location>
        <begin position="826"/>
        <end position="865"/>
    </location>
</feature>
<feature type="compositionally biased region" description="Polar residues" evidence="6">
    <location>
        <begin position="167"/>
        <end position="201"/>
    </location>
</feature>
<dbReference type="PANTHER" id="PTHR12547">
    <property type="entry name" value="CCCH ZINC FINGER/TIS11-RELATED"/>
    <property type="match status" value="1"/>
</dbReference>
<name>A0A9P5XZ79_9AGAR</name>
<dbReference type="Pfam" id="PF00642">
    <property type="entry name" value="zf-CCCH"/>
    <property type="match status" value="2"/>
</dbReference>
<keyword evidence="4 5" id="KW-0862">Zinc</keyword>
<feature type="compositionally biased region" description="Polar residues" evidence="6">
    <location>
        <begin position="639"/>
        <end position="650"/>
    </location>
</feature>
<feature type="compositionally biased region" description="Low complexity" evidence="6">
    <location>
        <begin position="263"/>
        <end position="273"/>
    </location>
</feature>
<evidence type="ECO:0000256" key="4">
    <source>
        <dbReference type="ARBA" id="ARBA00022833"/>
    </source>
</evidence>
<feature type="region of interest" description="Disordered" evidence="6">
    <location>
        <begin position="612"/>
        <end position="687"/>
    </location>
</feature>
<dbReference type="GO" id="GO:0008270">
    <property type="term" value="F:zinc ion binding"/>
    <property type="evidence" value="ECO:0007669"/>
    <property type="project" value="UniProtKB-KW"/>
</dbReference>
<evidence type="ECO:0000313" key="8">
    <source>
        <dbReference type="EMBL" id="KAF9459433.1"/>
    </source>
</evidence>
<feature type="region of interest" description="Disordered" evidence="6">
    <location>
        <begin position="27"/>
        <end position="54"/>
    </location>
</feature>